<dbReference type="NCBIfam" id="NF033880">
    <property type="entry name" value="Prli42"/>
    <property type="match status" value="1"/>
</dbReference>
<name>A0ABW4YK31_9BACL</name>
<proteinExistence type="predicted"/>
<dbReference type="RefSeq" id="WP_377771797.1">
    <property type="nucleotide sequence ID" value="NZ_JBHUHO010000029.1"/>
</dbReference>
<dbReference type="EMBL" id="JBHUHO010000029">
    <property type="protein sequence ID" value="MFD2116031.1"/>
    <property type="molecule type" value="Genomic_DNA"/>
</dbReference>
<dbReference type="Proteomes" id="UP001597362">
    <property type="component" value="Unassembled WGS sequence"/>
</dbReference>
<dbReference type="InterPro" id="IPR049722">
    <property type="entry name" value="Prli42-like"/>
</dbReference>
<keyword evidence="1" id="KW-0812">Transmembrane</keyword>
<accession>A0ABW4YK31</accession>
<keyword evidence="3" id="KW-1185">Reference proteome</keyword>
<keyword evidence="1" id="KW-0472">Membrane</keyword>
<feature type="transmembrane region" description="Helical" evidence="1">
    <location>
        <begin position="7"/>
        <end position="32"/>
    </location>
</feature>
<keyword evidence="1" id="KW-1133">Transmembrane helix</keyword>
<reference evidence="3" key="1">
    <citation type="journal article" date="2019" name="Int. J. Syst. Evol. Microbiol.">
        <title>The Global Catalogue of Microorganisms (GCM) 10K type strain sequencing project: providing services to taxonomists for standard genome sequencing and annotation.</title>
        <authorList>
            <consortium name="The Broad Institute Genomics Platform"/>
            <consortium name="The Broad Institute Genome Sequencing Center for Infectious Disease"/>
            <person name="Wu L."/>
            <person name="Ma J."/>
        </authorList>
    </citation>
    <scope>NUCLEOTIDE SEQUENCE [LARGE SCALE GENOMIC DNA]</scope>
    <source>
        <strain evidence="3">GH52</strain>
    </source>
</reference>
<evidence type="ECO:0000313" key="2">
    <source>
        <dbReference type="EMBL" id="MFD2116031.1"/>
    </source>
</evidence>
<protein>
    <submittedName>
        <fullName evidence="2">Stressosome-associated protein Prli42</fullName>
    </submittedName>
</protein>
<comment type="caution">
    <text evidence="2">The sequence shown here is derived from an EMBL/GenBank/DDBJ whole genome shotgun (WGS) entry which is preliminary data.</text>
</comment>
<gene>
    <name evidence="2" type="primary">prli42</name>
    <name evidence="2" type="ORF">ACFSJH_09870</name>
</gene>
<organism evidence="2 3">
    <name type="scientific">Paenibacillus yanchengensis</name>
    <dbReference type="NCBI Taxonomy" id="2035833"/>
    <lineage>
        <taxon>Bacteria</taxon>
        <taxon>Bacillati</taxon>
        <taxon>Bacillota</taxon>
        <taxon>Bacilli</taxon>
        <taxon>Bacillales</taxon>
        <taxon>Paenibacillaceae</taxon>
        <taxon>Paenibacillus</taxon>
    </lineage>
</organism>
<evidence type="ECO:0000256" key="1">
    <source>
        <dbReference type="SAM" id="Phobius"/>
    </source>
</evidence>
<sequence>MRQKKIIRIVAIILAAAMLITTLFAGIGSLALF</sequence>
<evidence type="ECO:0000313" key="3">
    <source>
        <dbReference type="Proteomes" id="UP001597362"/>
    </source>
</evidence>